<evidence type="ECO:0000313" key="1">
    <source>
        <dbReference type="EMBL" id="BDZ76691.1"/>
    </source>
</evidence>
<sequence length="70" mass="8393">MGVRPGIYSSDFCRAKRRKTERLEKSSAVFLWLGKRGLIVKIHKYKLFLWTNMLKYTKIGLLRYRTEVKL</sequence>
<reference evidence="2" key="1">
    <citation type="journal article" date="2023" name="Int. J. Syst. Evol. Microbiol.">
        <title>Claveliimonas bilis gen. nov., sp. nov., deoxycholic acid-producing bacteria isolated from human faeces, and reclassification of Sellimonas monacensis Zenner et al. 2021 as Claveliimonas monacensis comb. nov.</title>
        <authorList>
            <person name="Hisatomi A."/>
            <person name="Kastawa N.W.E.P.G."/>
            <person name="Song I."/>
            <person name="Ohkuma M."/>
            <person name="Fukiya S."/>
            <person name="Sakamoto M."/>
        </authorList>
    </citation>
    <scope>NUCLEOTIDE SEQUENCE [LARGE SCALE GENOMIC DNA]</scope>
    <source>
        <strain evidence="2">12BBH14</strain>
    </source>
</reference>
<dbReference type="Proteomes" id="UP001305815">
    <property type="component" value="Chromosome"/>
</dbReference>
<accession>A0ABN6Z0L5</accession>
<gene>
    <name evidence="1" type="ORF">Lac1_08740</name>
</gene>
<evidence type="ECO:0000313" key="2">
    <source>
        <dbReference type="Proteomes" id="UP001305815"/>
    </source>
</evidence>
<organism evidence="1 2">
    <name type="scientific">Claveliimonas bilis</name>
    <dbReference type="NCBI Taxonomy" id="3028070"/>
    <lineage>
        <taxon>Bacteria</taxon>
        <taxon>Bacillati</taxon>
        <taxon>Bacillota</taxon>
        <taxon>Clostridia</taxon>
        <taxon>Lachnospirales</taxon>
        <taxon>Lachnospiraceae</taxon>
        <taxon>Claveliimonas</taxon>
    </lineage>
</organism>
<proteinExistence type="predicted"/>
<dbReference type="EMBL" id="AP027742">
    <property type="protein sequence ID" value="BDZ76691.1"/>
    <property type="molecule type" value="Genomic_DNA"/>
</dbReference>
<keyword evidence="2" id="KW-1185">Reference proteome</keyword>
<protein>
    <submittedName>
        <fullName evidence="1">Uncharacterized protein</fullName>
    </submittedName>
</protein>
<name>A0ABN6Z0L5_9FIRM</name>